<dbReference type="EMBL" id="CAGKOT010000022">
    <property type="protein sequence ID" value="CAB5365966.1"/>
    <property type="molecule type" value="Genomic_DNA"/>
</dbReference>
<gene>
    <name evidence="1" type="ORF">CHRIB12_LOCUS10631</name>
</gene>
<name>A0A916E731_9GLOM</name>
<dbReference type="OrthoDB" id="2415771at2759"/>
<evidence type="ECO:0000313" key="1">
    <source>
        <dbReference type="EMBL" id="CAB5365966.1"/>
    </source>
</evidence>
<comment type="caution">
    <text evidence="1">The sequence shown here is derived from an EMBL/GenBank/DDBJ whole genome shotgun (WGS) entry which is preliminary data.</text>
</comment>
<proteinExistence type="predicted"/>
<dbReference type="VEuPathDB" id="FungiDB:RhiirFUN_019549"/>
<evidence type="ECO:0000313" key="2">
    <source>
        <dbReference type="Proteomes" id="UP000684084"/>
    </source>
</evidence>
<reference evidence="1" key="1">
    <citation type="submission" date="2020-05" db="EMBL/GenBank/DDBJ databases">
        <authorList>
            <person name="Rincon C."/>
            <person name="Sanders R I."/>
            <person name="Robbins C."/>
            <person name="Chaturvedi A."/>
        </authorList>
    </citation>
    <scope>NUCLEOTIDE SEQUENCE</scope>
    <source>
        <strain evidence="1">CHB12</strain>
    </source>
</reference>
<organism evidence="1 2">
    <name type="scientific">Rhizophagus irregularis</name>
    <dbReference type="NCBI Taxonomy" id="588596"/>
    <lineage>
        <taxon>Eukaryota</taxon>
        <taxon>Fungi</taxon>
        <taxon>Fungi incertae sedis</taxon>
        <taxon>Mucoromycota</taxon>
        <taxon>Glomeromycotina</taxon>
        <taxon>Glomeromycetes</taxon>
        <taxon>Glomerales</taxon>
        <taxon>Glomeraceae</taxon>
        <taxon>Rhizophagus</taxon>
    </lineage>
</organism>
<dbReference type="Proteomes" id="UP000684084">
    <property type="component" value="Unassembled WGS sequence"/>
</dbReference>
<accession>A0A916E731</accession>
<dbReference type="AlphaFoldDB" id="A0A916E731"/>
<protein>
    <submittedName>
        <fullName evidence="1">Uncharacterized protein</fullName>
    </submittedName>
</protein>
<sequence length="173" mass="20150">MPSVSIMIILSDRKELLKWQIHPIIRNLSLCEFFYSLAIDVSALPYWKTLNTELFTPLKSSKKYGFIQNIPDNIYCKFGIFCYSSGNNAFYVCQQKIIKSVPLIYQELTGDSSTTGNMTEKQVILYTKQLLINGDDKIVVDLRNVNKSRPEQFSEFWKYIKQYLKEYAAVNDK</sequence>